<organism evidence="2 3">
    <name type="scientific">Meripilus lineatus</name>
    <dbReference type="NCBI Taxonomy" id="2056292"/>
    <lineage>
        <taxon>Eukaryota</taxon>
        <taxon>Fungi</taxon>
        <taxon>Dikarya</taxon>
        <taxon>Basidiomycota</taxon>
        <taxon>Agaricomycotina</taxon>
        <taxon>Agaricomycetes</taxon>
        <taxon>Polyporales</taxon>
        <taxon>Meripilaceae</taxon>
        <taxon>Meripilus</taxon>
    </lineage>
</organism>
<keyword evidence="3" id="KW-1185">Reference proteome</keyword>
<dbReference type="AlphaFoldDB" id="A0AAD5V8X5"/>
<evidence type="ECO:0000313" key="3">
    <source>
        <dbReference type="Proteomes" id="UP001212997"/>
    </source>
</evidence>
<sequence>MKRVGYDADTGKYYFRDRDGSLWEGPEGAQYGEMRKVTGNVVVDMSTSEDDEDLEAASGRSDGYQPLAPDAVGT</sequence>
<proteinExistence type="predicted"/>
<accession>A0AAD5V8X5</accession>
<dbReference type="Proteomes" id="UP001212997">
    <property type="component" value="Unassembled WGS sequence"/>
</dbReference>
<evidence type="ECO:0000256" key="1">
    <source>
        <dbReference type="SAM" id="MobiDB-lite"/>
    </source>
</evidence>
<reference evidence="2" key="1">
    <citation type="submission" date="2022-07" db="EMBL/GenBank/DDBJ databases">
        <title>Genome Sequence of Physisporinus lineatus.</title>
        <authorList>
            <person name="Buettner E."/>
        </authorList>
    </citation>
    <scope>NUCLEOTIDE SEQUENCE</scope>
    <source>
        <strain evidence="2">VT162</strain>
    </source>
</reference>
<evidence type="ECO:0000313" key="2">
    <source>
        <dbReference type="EMBL" id="KAJ3485234.1"/>
    </source>
</evidence>
<name>A0AAD5V8X5_9APHY</name>
<feature type="region of interest" description="Disordered" evidence="1">
    <location>
        <begin position="47"/>
        <end position="74"/>
    </location>
</feature>
<comment type="caution">
    <text evidence="2">The sequence shown here is derived from an EMBL/GenBank/DDBJ whole genome shotgun (WGS) entry which is preliminary data.</text>
</comment>
<gene>
    <name evidence="2" type="ORF">NLI96_g5107</name>
</gene>
<protein>
    <submittedName>
        <fullName evidence="2">Uncharacterized protein</fullName>
    </submittedName>
</protein>
<dbReference type="EMBL" id="JANAWD010000160">
    <property type="protein sequence ID" value="KAJ3485234.1"/>
    <property type="molecule type" value="Genomic_DNA"/>
</dbReference>